<dbReference type="Pfam" id="PF14846">
    <property type="entry name" value="DUF4485"/>
    <property type="match status" value="1"/>
</dbReference>
<protein>
    <submittedName>
        <fullName evidence="3">Microtubule-associatedA</fullName>
    </submittedName>
</protein>
<dbReference type="STRING" id="94128.A0A2A3EAX4"/>
<accession>A0A2A3EAX4</accession>
<evidence type="ECO:0000313" key="4">
    <source>
        <dbReference type="Proteomes" id="UP000242457"/>
    </source>
</evidence>
<keyword evidence="1" id="KW-0175">Coiled coil</keyword>
<organism evidence="3 4">
    <name type="scientific">Apis cerana cerana</name>
    <name type="common">Oriental honeybee</name>
    <dbReference type="NCBI Taxonomy" id="94128"/>
    <lineage>
        <taxon>Eukaryota</taxon>
        <taxon>Metazoa</taxon>
        <taxon>Ecdysozoa</taxon>
        <taxon>Arthropoda</taxon>
        <taxon>Hexapoda</taxon>
        <taxon>Insecta</taxon>
        <taxon>Pterygota</taxon>
        <taxon>Neoptera</taxon>
        <taxon>Endopterygota</taxon>
        <taxon>Hymenoptera</taxon>
        <taxon>Apocrita</taxon>
        <taxon>Aculeata</taxon>
        <taxon>Apoidea</taxon>
        <taxon>Anthophila</taxon>
        <taxon>Apidae</taxon>
        <taxon>Apis</taxon>
    </lineage>
</organism>
<gene>
    <name evidence="3" type="ORF">APICC_00497</name>
</gene>
<feature type="domain" description="DUF4485" evidence="2">
    <location>
        <begin position="15"/>
        <end position="93"/>
    </location>
</feature>
<dbReference type="AlphaFoldDB" id="A0A2A3EAX4"/>
<sequence>MPKISEYNEKETMKLDECFKETLARVRPFVLALTSIETAELCKIWLNKLNSVTSQRRLRNEYLMELFRQLKMGHIGGIFSRPPPNGFLLPLPKSYHMVPILDFMKFIVCISSSVSNLSDYTMTSHHSCLKSTHQRNKTLLKHRMMDINMNQKCLHTMNLSPTIQVHNQSIRHIDALSSVIAELQTQNEHLRRELSEYPENRNRNMNDYLSSSVSQLTTDVINLKAKLKEMQKLKNSVDESYKDAIREYHLIVMEQFTELKQQLHEARIKNEALDHSVAVIAKKLEQINHGKNEQSIEMEEQWIDKIMTICEQFDSFTKEKHKELQLKDLLEKKDIELSEKDTQRKEEIELLSKKIHDLEMKLEMKIKDEDKLQAIVIEQYTIMKEELNKMRNEMDYETQKKNQDLTSQVFALKKAISKLEKSKEKLENDYEKKLSYIIKNKDMEIKTLHLRLQKQKNELCTSLNIKKQNEMDNIVSALEKQYRTLLTETETISENKTQEYLMKIAILEDQILNMKKFNSSL</sequence>
<evidence type="ECO:0000256" key="1">
    <source>
        <dbReference type="SAM" id="Coils"/>
    </source>
</evidence>
<feature type="coiled-coil region" evidence="1">
    <location>
        <begin position="409"/>
        <end position="458"/>
    </location>
</feature>
<dbReference type="InterPro" id="IPR027831">
    <property type="entry name" value="DUF4485"/>
</dbReference>
<feature type="coiled-coil region" evidence="1">
    <location>
        <begin position="173"/>
        <end position="247"/>
    </location>
</feature>
<dbReference type="Proteomes" id="UP000242457">
    <property type="component" value="Unassembled WGS sequence"/>
</dbReference>
<reference evidence="3 4" key="1">
    <citation type="submission" date="2014-07" db="EMBL/GenBank/DDBJ databases">
        <title>Genomic and transcriptomic analysis on Apis cerana provide comprehensive insights into honey bee biology.</title>
        <authorList>
            <person name="Diao Q."/>
            <person name="Sun L."/>
            <person name="Zheng H."/>
            <person name="Zheng H."/>
            <person name="Xu S."/>
            <person name="Wang S."/>
            <person name="Zeng Z."/>
            <person name="Hu F."/>
            <person name="Su S."/>
            <person name="Wu J."/>
        </authorList>
    </citation>
    <scope>NUCLEOTIDE SEQUENCE [LARGE SCALE GENOMIC DNA]</scope>
    <source>
        <tissue evidence="3">Pupae without intestine</tissue>
    </source>
</reference>
<dbReference type="EMBL" id="KZ288313">
    <property type="protein sequence ID" value="PBC28359.1"/>
    <property type="molecule type" value="Genomic_DNA"/>
</dbReference>
<keyword evidence="4" id="KW-1185">Reference proteome</keyword>
<dbReference type="OrthoDB" id="78101at2759"/>
<proteinExistence type="predicted"/>
<evidence type="ECO:0000259" key="2">
    <source>
        <dbReference type="Pfam" id="PF14846"/>
    </source>
</evidence>
<name>A0A2A3EAX4_APICC</name>
<evidence type="ECO:0000313" key="3">
    <source>
        <dbReference type="EMBL" id="PBC28359.1"/>
    </source>
</evidence>